<accession>A0AA88AVA2</accession>
<dbReference type="GO" id="GO:0004674">
    <property type="term" value="F:protein serine/threonine kinase activity"/>
    <property type="evidence" value="ECO:0007669"/>
    <property type="project" value="UniProtKB-KW"/>
</dbReference>
<evidence type="ECO:0000256" key="2">
    <source>
        <dbReference type="ARBA" id="ARBA00022527"/>
    </source>
</evidence>
<dbReference type="Gene3D" id="1.10.510.10">
    <property type="entry name" value="Transferase(Phosphotransferase) domain 1"/>
    <property type="match status" value="1"/>
</dbReference>
<evidence type="ECO:0000256" key="5">
    <source>
        <dbReference type="ARBA" id="ARBA00022729"/>
    </source>
</evidence>
<dbReference type="InterPro" id="IPR011009">
    <property type="entry name" value="Kinase-like_dom_sf"/>
</dbReference>
<evidence type="ECO:0000256" key="11">
    <source>
        <dbReference type="PROSITE-ProRule" id="PRU10141"/>
    </source>
</evidence>
<keyword evidence="7 11" id="KW-0067">ATP-binding</keyword>
<dbReference type="AlphaFoldDB" id="A0AA88AVA2"/>
<organism evidence="13 14">
    <name type="scientific">Ficus carica</name>
    <name type="common">Common fig</name>
    <dbReference type="NCBI Taxonomy" id="3494"/>
    <lineage>
        <taxon>Eukaryota</taxon>
        <taxon>Viridiplantae</taxon>
        <taxon>Streptophyta</taxon>
        <taxon>Embryophyta</taxon>
        <taxon>Tracheophyta</taxon>
        <taxon>Spermatophyta</taxon>
        <taxon>Magnoliopsida</taxon>
        <taxon>eudicotyledons</taxon>
        <taxon>Gunneridae</taxon>
        <taxon>Pentapetalae</taxon>
        <taxon>rosids</taxon>
        <taxon>fabids</taxon>
        <taxon>Rosales</taxon>
        <taxon>Moraceae</taxon>
        <taxon>Ficeae</taxon>
        <taxon>Ficus</taxon>
    </lineage>
</organism>
<dbReference type="GO" id="GO:0005524">
    <property type="term" value="F:ATP binding"/>
    <property type="evidence" value="ECO:0007669"/>
    <property type="project" value="UniProtKB-UniRule"/>
</dbReference>
<name>A0AA88AVA2_FICCA</name>
<evidence type="ECO:0000256" key="6">
    <source>
        <dbReference type="ARBA" id="ARBA00022741"/>
    </source>
</evidence>
<dbReference type="InterPro" id="IPR000719">
    <property type="entry name" value="Prot_kinase_dom"/>
</dbReference>
<keyword evidence="5" id="KW-0732">Signal</keyword>
<keyword evidence="3" id="KW-0808">Transferase</keyword>
<dbReference type="EMBL" id="BTGU01000043">
    <property type="protein sequence ID" value="GMN52771.1"/>
    <property type="molecule type" value="Genomic_DNA"/>
</dbReference>
<feature type="binding site" evidence="11">
    <location>
        <position position="92"/>
    </location>
    <ligand>
        <name>ATP</name>
        <dbReference type="ChEBI" id="CHEBI:30616"/>
    </ligand>
</feature>
<dbReference type="InterPro" id="IPR001245">
    <property type="entry name" value="Ser-Thr/Tyr_kinase_cat_dom"/>
</dbReference>
<reference evidence="13" key="1">
    <citation type="submission" date="2023-07" db="EMBL/GenBank/DDBJ databases">
        <title>draft genome sequence of fig (Ficus carica).</title>
        <authorList>
            <person name="Takahashi T."/>
            <person name="Nishimura K."/>
        </authorList>
    </citation>
    <scope>NUCLEOTIDE SEQUENCE</scope>
</reference>
<keyword evidence="4" id="KW-0812">Transmembrane</keyword>
<protein>
    <recommendedName>
        <fullName evidence="12">Protein kinase domain-containing protein</fullName>
    </recommendedName>
</protein>
<keyword evidence="8" id="KW-1133">Transmembrane helix</keyword>
<keyword evidence="9" id="KW-0472">Membrane</keyword>
<keyword evidence="10" id="KW-0325">Glycoprotein</keyword>
<dbReference type="GO" id="GO:0016020">
    <property type="term" value="C:membrane"/>
    <property type="evidence" value="ECO:0007669"/>
    <property type="project" value="UniProtKB-SubCell"/>
</dbReference>
<dbReference type="Pfam" id="PF07714">
    <property type="entry name" value="PK_Tyr_Ser-Thr"/>
    <property type="match status" value="1"/>
</dbReference>
<proteinExistence type="predicted"/>
<evidence type="ECO:0000313" key="13">
    <source>
        <dbReference type="EMBL" id="GMN52771.1"/>
    </source>
</evidence>
<dbReference type="InterPro" id="IPR045874">
    <property type="entry name" value="LRK10/LRL21-25-like"/>
</dbReference>
<evidence type="ECO:0000256" key="4">
    <source>
        <dbReference type="ARBA" id="ARBA00022692"/>
    </source>
</evidence>
<dbReference type="PROSITE" id="PS00107">
    <property type="entry name" value="PROTEIN_KINASE_ATP"/>
    <property type="match status" value="1"/>
</dbReference>
<comment type="subcellular location">
    <subcellularLocation>
        <location evidence="1">Membrane</location>
        <topology evidence="1">Single-pass type I membrane protein</topology>
    </subcellularLocation>
</comment>
<feature type="domain" description="Protein kinase" evidence="12">
    <location>
        <begin position="64"/>
        <end position="289"/>
    </location>
</feature>
<dbReference type="PROSITE" id="PS50011">
    <property type="entry name" value="PROTEIN_KINASE_DOM"/>
    <property type="match status" value="1"/>
</dbReference>
<gene>
    <name evidence="13" type="ORF">TIFTF001_021906</name>
</gene>
<keyword evidence="14" id="KW-1185">Reference proteome</keyword>
<evidence type="ECO:0000256" key="1">
    <source>
        <dbReference type="ARBA" id="ARBA00004479"/>
    </source>
</evidence>
<evidence type="ECO:0000256" key="9">
    <source>
        <dbReference type="ARBA" id="ARBA00023136"/>
    </source>
</evidence>
<evidence type="ECO:0000256" key="7">
    <source>
        <dbReference type="ARBA" id="ARBA00022840"/>
    </source>
</evidence>
<evidence type="ECO:0000256" key="10">
    <source>
        <dbReference type="ARBA" id="ARBA00023180"/>
    </source>
</evidence>
<evidence type="ECO:0000259" key="12">
    <source>
        <dbReference type="PROSITE" id="PS50011"/>
    </source>
</evidence>
<keyword evidence="6 11" id="KW-0547">Nucleotide-binding</keyword>
<dbReference type="FunFam" id="3.30.200.20:FF:000178">
    <property type="entry name" value="serine/threonine-protein kinase PBS1-like"/>
    <property type="match status" value="1"/>
</dbReference>
<dbReference type="PANTHER" id="PTHR27009">
    <property type="entry name" value="RUST RESISTANCE KINASE LR10-RELATED"/>
    <property type="match status" value="1"/>
</dbReference>
<evidence type="ECO:0000256" key="8">
    <source>
        <dbReference type="ARBA" id="ARBA00022989"/>
    </source>
</evidence>
<evidence type="ECO:0000256" key="3">
    <source>
        <dbReference type="ARBA" id="ARBA00022679"/>
    </source>
</evidence>
<sequence length="289" mass="32119">MIVRDDSEATMASVTVSDDEQQQLARCLVQKDKENRLRIEKFLEDYTALIPSRYTYADIKKITTGFKDKLGQGAYGTVFKGKLSNDIVVAVKILNISTKENEEEFINEVATLARIHHVNVVYLVGYCAEGVKRALVYEFMPNGSLDKFLKSAAAGGTDRSLSWETLHNIALGIAKGIEYLHQEGEDFRILIKEERDAETARKLAIVGLLCIKRHPISHPTMIFVVQMLEGNKELSVPLNPFTSTASKLLEAKLVPFSLSLDLSHALPLHGRGYIFGSGSQRSLGKPPLI</sequence>
<keyword evidence="2" id="KW-0418">Kinase</keyword>
<dbReference type="Proteomes" id="UP001187192">
    <property type="component" value="Unassembled WGS sequence"/>
</dbReference>
<dbReference type="SUPFAM" id="SSF56112">
    <property type="entry name" value="Protein kinase-like (PK-like)"/>
    <property type="match status" value="1"/>
</dbReference>
<keyword evidence="2" id="KW-0723">Serine/threonine-protein kinase</keyword>
<comment type="caution">
    <text evidence="13">The sequence shown here is derived from an EMBL/GenBank/DDBJ whole genome shotgun (WGS) entry which is preliminary data.</text>
</comment>
<dbReference type="InterPro" id="IPR017441">
    <property type="entry name" value="Protein_kinase_ATP_BS"/>
</dbReference>
<evidence type="ECO:0000313" key="14">
    <source>
        <dbReference type="Proteomes" id="UP001187192"/>
    </source>
</evidence>